<dbReference type="RefSeq" id="WP_184019952.1">
    <property type="nucleotide sequence ID" value="NZ_JACHFD010000015.1"/>
</dbReference>
<dbReference type="AlphaFoldDB" id="A0A840VDI9"/>
<name>A0A840VDI9_9BACT</name>
<keyword evidence="2" id="KW-1185">Reference proteome</keyword>
<dbReference type="Proteomes" id="UP000557717">
    <property type="component" value="Unassembled WGS sequence"/>
</dbReference>
<organism evidence="1 2">
    <name type="scientific">Haloferula luteola</name>
    <dbReference type="NCBI Taxonomy" id="595692"/>
    <lineage>
        <taxon>Bacteria</taxon>
        <taxon>Pseudomonadati</taxon>
        <taxon>Verrucomicrobiota</taxon>
        <taxon>Verrucomicrobiia</taxon>
        <taxon>Verrucomicrobiales</taxon>
        <taxon>Verrucomicrobiaceae</taxon>
        <taxon>Haloferula</taxon>
    </lineage>
</organism>
<evidence type="ECO:0008006" key="3">
    <source>
        <dbReference type="Google" id="ProtNLM"/>
    </source>
</evidence>
<dbReference type="EMBL" id="JACHFD010000015">
    <property type="protein sequence ID" value="MBB5352698.1"/>
    <property type="molecule type" value="Genomic_DNA"/>
</dbReference>
<accession>A0A840VDI9</accession>
<evidence type="ECO:0000313" key="2">
    <source>
        <dbReference type="Proteomes" id="UP000557717"/>
    </source>
</evidence>
<reference evidence="1 2" key="1">
    <citation type="submission" date="2020-08" db="EMBL/GenBank/DDBJ databases">
        <title>Genomic Encyclopedia of Type Strains, Phase IV (KMG-IV): sequencing the most valuable type-strain genomes for metagenomic binning, comparative biology and taxonomic classification.</title>
        <authorList>
            <person name="Goeker M."/>
        </authorList>
    </citation>
    <scope>NUCLEOTIDE SEQUENCE [LARGE SCALE GENOMIC DNA]</scope>
    <source>
        <strain evidence="1 2">YC6886</strain>
    </source>
</reference>
<comment type="caution">
    <text evidence="1">The sequence shown here is derived from an EMBL/GenBank/DDBJ whole genome shotgun (WGS) entry which is preliminary data.</text>
</comment>
<dbReference type="Gene3D" id="3.30.450.20">
    <property type="entry name" value="PAS domain"/>
    <property type="match status" value="1"/>
</dbReference>
<sequence length="357" mass="39825">MKDPLVRRFASKPDGSPGKLSRRVWIIGLGGCMIPIWVGCRRKVAMAARPPLLDELAARLEASVMETEAQCLELVAKVADAYGRLQELSEGRDLSEYAVSAEGVVYRPDAIASGEPAVFVSGAVPMSPEIEAVVLATEAVDPGLKSVVEEHLPVVQAYYNDRHSFNRIYPPFDVLIQYPAGMIIPDYNFYYLADARHNPDRTAVWVNEPYVDPAGRGWMVSCVAPVYVGDQLEGVCGLDITIEALVRELDLEKENRFFLLLAEDGTVVATGEAMIQVLRLPPLKNHRYVDTVRSDIFRSGHYNLLKNSSAEIRSMGREVLAPGCSQAELNLDDRRWAVHVRDIRHLRWKMLAFSVME</sequence>
<evidence type="ECO:0000313" key="1">
    <source>
        <dbReference type="EMBL" id="MBB5352698.1"/>
    </source>
</evidence>
<gene>
    <name evidence="1" type="ORF">HNR46_002946</name>
</gene>
<proteinExistence type="predicted"/>
<protein>
    <recommendedName>
        <fullName evidence="3">Cache domain-containing protein</fullName>
    </recommendedName>
</protein>